<dbReference type="EMBL" id="BMGG01000001">
    <property type="protein sequence ID" value="GGC50743.1"/>
    <property type="molecule type" value="Genomic_DNA"/>
</dbReference>
<keyword evidence="4" id="KW-1185">Reference proteome</keyword>
<dbReference type="AlphaFoldDB" id="A0A916U068"/>
<evidence type="ECO:0000256" key="1">
    <source>
        <dbReference type="SAM" id="MobiDB-lite"/>
    </source>
</evidence>
<keyword evidence="2" id="KW-0732">Signal</keyword>
<reference evidence="3" key="1">
    <citation type="journal article" date="2014" name="Int. J. Syst. Evol. Microbiol.">
        <title>Complete genome sequence of Corynebacterium casei LMG S-19264T (=DSM 44701T), isolated from a smear-ripened cheese.</title>
        <authorList>
            <consortium name="US DOE Joint Genome Institute (JGI-PGF)"/>
            <person name="Walter F."/>
            <person name="Albersmeier A."/>
            <person name="Kalinowski J."/>
            <person name="Ruckert C."/>
        </authorList>
    </citation>
    <scope>NUCLEOTIDE SEQUENCE</scope>
    <source>
        <strain evidence="3">CGMCC 1.12919</strain>
    </source>
</reference>
<evidence type="ECO:0000313" key="3">
    <source>
        <dbReference type="EMBL" id="GGC50743.1"/>
    </source>
</evidence>
<feature type="chain" id="PRO_5037433579" evidence="2">
    <location>
        <begin position="25"/>
        <end position="101"/>
    </location>
</feature>
<dbReference type="Proteomes" id="UP000637002">
    <property type="component" value="Unassembled WGS sequence"/>
</dbReference>
<organism evidence="3 4">
    <name type="scientific">Chelatococcus reniformis</name>
    <dbReference type="NCBI Taxonomy" id="1494448"/>
    <lineage>
        <taxon>Bacteria</taxon>
        <taxon>Pseudomonadati</taxon>
        <taxon>Pseudomonadota</taxon>
        <taxon>Alphaproteobacteria</taxon>
        <taxon>Hyphomicrobiales</taxon>
        <taxon>Chelatococcaceae</taxon>
        <taxon>Chelatococcus</taxon>
    </lineage>
</organism>
<protein>
    <submittedName>
        <fullName evidence="3">Uncharacterized protein</fullName>
    </submittedName>
</protein>
<gene>
    <name evidence="3" type="ORF">GCM10010994_07360</name>
</gene>
<sequence length="101" mass="10938">MRYAFVTVTALALAGMTLATVAEAREAKRTPQRYREITVTGRSFLDPGPVVPVGSTNRYVTAGQYYAVRPNFAGPQQQSPLPQMPFDVPGRPFSPPAALTP</sequence>
<dbReference type="RefSeq" id="WP_188607998.1">
    <property type="nucleotide sequence ID" value="NZ_BMGG01000001.1"/>
</dbReference>
<feature type="region of interest" description="Disordered" evidence="1">
    <location>
        <begin position="72"/>
        <end position="101"/>
    </location>
</feature>
<evidence type="ECO:0000313" key="4">
    <source>
        <dbReference type="Proteomes" id="UP000637002"/>
    </source>
</evidence>
<comment type="caution">
    <text evidence="3">The sequence shown here is derived from an EMBL/GenBank/DDBJ whole genome shotgun (WGS) entry which is preliminary data.</text>
</comment>
<reference evidence="3" key="2">
    <citation type="submission" date="2020-09" db="EMBL/GenBank/DDBJ databases">
        <authorList>
            <person name="Sun Q."/>
            <person name="Zhou Y."/>
        </authorList>
    </citation>
    <scope>NUCLEOTIDE SEQUENCE</scope>
    <source>
        <strain evidence="3">CGMCC 1.12919</strain>
    </source>
</reference>
<feature type="signal peptide" evidence="2">
    <location>
        <begin position="1"/>
        <end position="24"/>
    </location>
</feature>
<name>A0A916U068_9HYPH</name>
<proteinExistence type="predicted"/>
<evidence type="ECO:0000256" key="2">
    <source>
        <dbReference type="SAM" id="SignalP"/>
    </source>
</evidence>
<accession>A0A916U068</accession>